<dbReference type="PROSITE" id="PS50883">
    <property type="entry name" value="EAL"/>
    <property type="match status" value="1"/>
</dbReference>
<feature type="domain" description="HAMP" evidence="3">
    <location>
        <begin position="172"/>
        <end position="224"/>
    </location>
</feature>
<dbReference type="InterPro" id="IPR003660">
    <property type="entry name" value="HAMP_dom"/>
</dbReference>
<dbReference type="Pfam" id="PF00990">
    <property type="entry name" value="GGDEF"/>
    <property type="match status" value="1"/>
</dbReference>
<dbReference type="SUPFAM" id="SSF141868">
    <property type="entry name" value="EAL domain-like"/>
    <property type="match status" value="1"/>
</dbReference>
<dbReference type="PANTHER" id="PTHR33121">
    <property type="entry name" value="CYCLIC DI-GMP PHOSPHODIESTERASE PDEF"/>
    <property type="match status" value="1"/>
</dbReference>
<keyword evidence="1" id="KW-1133">Transmembrane helix</keyword>
<dbReference type="Pfam" id="PF16448">
    <property type="entry name" value="LapD_MoxY_N"/>
    <property type="match status" value="1"/>
</dbReference>
<dbReference type="Gene3D" id="3.30.110.200">
    <property type="match status" value="1"/>
</dbReference>
<keyword evidence="1" id="KW-0812">Transmembrane</keyword>
<dbReference type="InterPro" id="IPR043128">
    <property type="entry name" value="Rev_trsase/Diguanyl_cyclase"/>
</dbReference>
<protein>
    <submittedName>
        <fullName evidence="5">Uncharacterized protein</fullName>
    </submittedName>
</protein>
<dbReference type="InterPro" id="IPR032244">
    <property type="entry name" value="LapD_MoxY_N"/>
</dbReference>
<sequence>MTLYRQLVIFTLILFVLLFSAIWVEKLQSTRSFLLTQMESHAQDTATSLSLSLSPIVAEGDIPTVETMMNAVFDGGYYRVISFKDMEGAVITERLLKITLEGVPQWFIDLVPIQAPSAEALVMAGWTQAGVLYVESHPGYAYRAMWDAAVKMSLYFLLAGSLVLLLGGFGLRLLLKPLKRVELQAEAICRRDFRIQEKLPKTKELRQVVQSMNRMTNQVREMFSGQVKIAERFRRNAYSDQLTGLGNRRYITGQVEARLESGGESMHGALLMLQLDNLQKVNELDGFAAGDELLKKVADIIKQETKMLNDVALARLTGGDFAIFISEISSVAVYDLAEKISQKVTRLAVENASHSDNIAHIGGVVYEETPTLPKLLAEADNALQAARQQGPNKWLVNFLSSGADDLIKGKSWWKETLENVLERGEIILFRQPVMNSTDQNRVQHQELLSRIAMDSGEIVSAGVFVPLAERLQLVSRLDKVVLEKVFAQKEKMADLHTIAVNVSPSSLDDSAFVDWVLAELGQLQDKSIHIIFEFPEFGAVQYLDVVKDFARKIQKLGHGIGLDHFGQSFSNFGYLKSLRPEYVKIDRAFTKELDADNGDSEFFIGALCGVAHSLDIRVIAEGVERAEQVDLLVELNVDALQGYLFGEPKHV</sequence>
<feature type="domain" description="EAL" evidence="2">
    <location>
        <begin position="410"/>
        <end position="651"/>
    </location>
</feature>
<dbReference type="RefSeq" id="WP_011187762.1">
    <property type="nucleotide sequence ID" value="NC_006138.1"/>
</dbReference>
<dbReference type="SMART" id="SM00052">
    <property type="entry name" value="EAL"/>
    <property type="match status" value="1"/>
</dbReference>
<dbReference type="Proteomes" id="UP000000602">
    <property type="component" value="Chromosome"/>
</dbReference>
<keyword evidence="1" id="KW-0472">Membrane</keyword>
<dbReference type="GO" id="GO:0071111">
    <property type="term" value="F:cyclic-guanylate-specific phosphodiesterase activity"/>
    <property type="evidence" value="ECO:0007669"/>
    <property type="project" value="InterPro"/>
</dbReference>
<dbReference type="InterPro" id="IPR001633">
    <property type="entry name" value="EAL_dom"/>
</dbReference>
<name>Q6AQX8_DESPS</name>
<organism evidence="5 6">
    <name type="scientific">Desulfotalea psychrophila (strain LSv54 / DSM 12343)</name>
    <dbReference type="NCBI Taxonomy" id="177439"/>
    <lineage>
        <taxon>Bacteria</taxon>
        <taxon>Pseudomonadati</taxon>
        <taxon>Thermodesulfobacteriota</taxon>
        <taxon>Desulfobulbia</taxon>
        <taxon>Desulfobulbales</taxon>
        <taxon>Desulfocapsaceae</taxon>
        <taxon>Desulfotalea</taxon>
    </lineage>
</organism>
<dbReference type="STRING" id="177439.DP0517"/>
<dbReference type="Gene3D" id="6.20.270.20">
    <property type="entry name" value="LapD/MoxY periplasmic domain"/>
    <property type="match status" value="1"/>
</dbReference>
<gene>
    <name evidence="5" type="ordered locus">DP0517</name>
</gene>
<dbReference type="Gene3D" id="3.20.20.450">
    <property type="entry name" value="EAL domain"/>
    <property type="match status" value="1"/>
</dbReference>
<dbReference type="Pfam" id="PF00563">
    <property type="entry name" value="EAL"/>
    <property type="match status" value="1"/>
</dbReference>
<evidence type="ECO:0000259" key="3">
    <source>
        <dbReference type="PROSITE" id="PS50885"/>
    </source>
</evidence>
<dbReference type="GO" id="GO:0007165">
    <property type="term" value="P:signal transduction"/>
    <property type="evidence" value="ECO:0007669"/>
    <property type="project" value="InterPro"/>
</dbReference>
<reference evidence="6" key="1">
    <citation type="journal article" date="2004" name="Environ. Microbiol.">
        <title>The genome of Desulfotalea psychrophila, a sulfate-reducing bacterium from permanently cold Arctic sediments.</title>
        <authorList>
            <person name="Rabus R."/>
            <person name="Ruepp A."/>
            <person name="Frickey T."/>
            <person name="Rattei T."/>
            <person name="Fartmann B."/>
            <person name="Stark M."/>
            <person name="Bauer M."/>
            <person name="Zibat A."/>
            <person name="Lombardot T."/>
            <person name="Becker I."/>
            <person name="Amann J."/>
            <person name="Gellner K."/>
            <person name="Teeling H."/>
            <person name="Leuschner W.D."/>
            <person name="Gloeckner F.-O."/>
            <person name="Lupas A.N."/>
            <person name="Amann R."/>
            <person name="Klenk H.-P."/>
        </authorList>
    </citation>
    <scope>NUCLEOTIDE SEQUENCE [LARGE SCALE GENOMIC DNA]</scope>
    <source>
        <strain evidence="6">DSM 12343 / LSv54</strain>
    </source>
</reference>
<evidence type="ECO:0000259" key="4">
    <source>
        <dbReference type="PROSITE" id="PS50887"/>
    </source>
</evidence>
<dbReference type="Gene3D" id="3.30.70.270">
    <property type="match status" value="1"/>
</dbReference>
<dbReference type="eggNOG" id="COG2199">
    <property type="taxonomic scope" value="Bacteria"/>
</dbReference>
<dbReference type="OrthoDB" id="9777298at2"/>
<accession>Q6AQX8</accession>
<dbReference type="CDD" id="cd01949">
    <property type="entry name" value="GGDEF"/>
    <property type="match status" value="1"/>
</dbReference>
<dbReference type="HOGENOM" id="CLU_000445_109_1_7"/>
<proteinExistence type="predicted"/>
<feature type="transmembrane region" description="Helical" evidence="1">
    <location>
        <begin position="154"/>
        <end position="175"/>
    </location>
</feature>
<evidence type="ECO:0000256" key="1">
    <source>
        <dbReference type="SAM" id="Phobius"/>
    </source>
</evidence>
<dbReference type="CDD" id="cd01948">
    <property type="entry name" value="EAL"/>
    <property type="match status" value="1"/>
</dbReference>
<feature type="transmembrane region" description="Helical" evidence="1">
    <location>
        <begin position="6"/>
        <end position="24"/>
    </location>
</feature>
<dbReference type="SUPFAM" id="SSF55073">
    <property type="entry name" value="Nucleotide cyclase"/>
    <property type="match status" value="1"/>
</dbReference>
<dbReference type="InterPro" id="IPR050706">
    <property type="entry name" value="Cyclic-di-GMP_PDE-like"/>
</dbReference>
<dbReference type="InterPro" id="IPR042461">
    <property type="entry name" value="LapD_MoxY_peri_C"/>
</dbReference>
<dbReference type="eggNOG" id="COG2200">
    <property type="taxonomic scope" value="Bacteria"/>
</dbReference>
<dbReference type="SMART" id="SM00267">
    <property type="entry name" value="GGDEF"/>
    <property type="match status" value="1"/>
</dbReference>
<feature type="domain" description="GGDEF" evidence="4">
    <location>
        <begin position="266"/>
        <end position="399"/>
    </location>
</feature>
<dbReference type="EMBL" id="CR522870">
    <property type="protein sequence ID" value="CAG35246.1"/>
    <property type="molecule type" value="Genomic_DNA"/>
</dbReference>
<dbReference type="GO" id="GO:0016020">
    <property type="term" value="C:membrane"/>
    <property type="evidence" value="ECO:0007669"/>
    <property type="project" value="InterPro"/>
</dbReference>
<dbReference type="InterPro" id="IPR035919">
    <property type="entry name" value="EAL_sf"/>
</dbReference>
<dbReference type="PROSITE" id="PS50885">
    <property type="entry name" value="HAMP"/>
    <property type="match status" value="1"/>
</dbReference>
<dbReference type="InterPro" id="IPR029787">
    <property type="entry name" value="Nucleotide_cyclase"/>
</dbReference>
<evidence type="ECO:0000259" key="2">
    <source>
        <dbReference type="PROSITE" id="PS50883"/>
    </source>
</evidence>
<dbReference type="PROSITE" id="PS50887">
    <property type="entry name" value="GGDEF"/>
    <property type="match status" value="1"/>
</dbReference>
<dbReference type="KEGG" id="dps:DP0517"/>
<dbReference type="PANTHER" id="PTHR33121:SF79">
    <property type="entry name" value="CYCLIC DI-GMP PHOSPHODIESTERASE PDED-RELATED"/>
    <property type="match status" value="1"/>
</dbReference>
<dbReference type="AlphaFoldDB" id="Q6AQX8"/>
<keyword evidence="6" id="KW-1185">Reference proteome</keyword>
<dbReference type="NCBIfam" id="TIGR00254">
    <property type="entry name" value="GGDEF"/>
    <property type="match status" value="1"/>
</dbReference>
<evidence type="ECO:0000313" key="6">
    <source>
        <dbReference type="Proteomes" id="UP000000602"/>
    </source>
</evidence>
<evidence type="ECO:0000313" key="5">
    <source>
        <dbReference type="EMBL" id="CAG35246.1"/>
    </source>
</evidence>
<dbReference type="InterPro" id="IPR000160">
    <property type="entry name" value="GGDEF_dom"/>
</dbReference>